<reference evidence="2 3" key="1">
    <citation type="submission" date="2018-11" db="EMBL/GenBank/DDBJ databases">
        <title>Sequencing the genomes of 1000 actinobacteria strains.</title>
        <authorList>
            <person name="Klenk H.-P."/>
        </authorList>
    </citation>
    <scope>NUCLEOTIDE SEQUENCE [LARGE SCALE GENOMIC DNA]</scope>
    <source>
        <strain evidence="2 3">DSM 15700</strain>
    </source>
</reference>
<dbReference type="RefSeq" id="WP_123814223.1">
    <property type="nucleotide sequence ID" value="NZ_RKQZ01000001.1"/>
</dbReference>
<accession>A0A3N4YRI9</accession>
<dbReference type="OrthoDB" id="4827963at2"/>
<gene>
    <name evidence="2" type="ORF">EDD34_1769</name>
</gene>
<dbReference type="EMBL" id="RKQZ01000001">
    <property type="protein sequence ID" value="RPF21150.1"/>
    <property type="molecule type" value="Genomic_DNA"/>
</dbReference>
<keyword evidence="3" id="KW-1185">Reference proteome</keyword>
<protein>
    <recommendedName>
        <fullName evidence="1">CdiI immunity protein domain-containing protein</fullName>
    </recommendedName>
</protein>
<dbReference type="Proteomes" id="UP000280501">
    <property type="component" value="Unassembled WGS sequence"/>
</dbReference>
<evidence type="ECO:0000313" key="2">
    <source>
        <dbReference type="EMBL" id="RPF21150.1"/>
    </source>
</evidence>
<dbReference type="Pfam" id="PF18593">
    <property type="entry name" value="CdiI_2"/>
    <property type="match status" value="1"/>
</dbReference>
<dbReference type="AlphaFoldDB" id="A0A3N4YRI9"/>
<evidence type="ECO:0000259" key="1">
    <source>
        <dbReference type="Pfam" id="PF18593"/>
    </source>
</evidence>
<name>A0A3N4YRI9_9MICO</name>
<evidence type="ECO:0000313" key="3">
    <source>
        <dbReference type="Proteomes" id="UP000280501"/>
    </source>
</evidence>
<organism evidence="2 3">
    <name type="scientific">Myceligenerans xiligouense</name>
    <dbReference type="NCBI Taxonomy" id="253184"/>
    <lineage>
        <taxon>Bacteria</taxon>
        <taxon>Bacillati</taxon>
        <taxon>Actinomycetota</taxon>
        <taxon>Actinomycetes</taxon>
        <taxon>Micrococcales</taxon>
        <taxon>Promicromonosporaceae</taxon>
        <taxon>Myceligenerans</taxon>
    </lineage>
</organism>
<proteinExistence type="predicted"/>
<feature type="domain" description="CdiI immunity protein" evidence="1">
    <location>
        <begin position="3"/>
        <end position="88"/>
    </location>
</feature>
<comment type="caution">
    <text evidence="2">The sequence shown here is derived from an EMBL/GenBank/DDBJ whole genome shotgun (WGS) entry which is preliminary data.</text>
</comment>
<dbReference type="InterPro" id="IPR041129">
    <property type="entry name" value="CdiI_2"/>
</dbReference>
<sequence>MAEIQYLARTYFHPDYDLEAASPLLVVEKYWESEDSATVSALRNEISSALSTRDDDGLIELWLAVAGAQYDPRWDGLSGRAWFERILDVLNGK</sequence>